<dbReference type="PROSITE" id="PS51352">
    <property type="entry name" value="THIOREDOXIN_2"/>
    <property type="match status" value="1"/>
</dbReference>
<comment type="caution">
    <text evidence="3">The sequence shown here is derived from an EMBL/GenBank/DDBJ whole genome shotgun (WGS) entry which is preliminary data.</text>
</comment>
<name>A0A1V9ZP38_9STRA</name>
<reference evidence="3 4" key="1">
    <citation type="journal article" date="2014" name="Genome Biol. Evol.">
        <title>The secreted proteins of Achlya hypogyna and Thraustotheca clavata identify the ancestral oomycete secretome and reveal gene acquisitions by horizontal gene transfer.</title>
        <authorList>
            <person name="Misner I."/>
            <person name="Blouin N."/>
            <person name="Leonard G."/>
            <person name="Richards T.A."/>
            <person name="Lane C.E."/>
        </authorList>
    </citation>
    <scope>NUCLEOTIDE SEQUENCE [LARGE SCALE GENOMIC DNA]</scope>
    <source>
        <strain evidence="3 4">ATCC 34112</strain>
    </source>
</reference>
<evidence type="ECO:0000313" key="3">
    <source>
        <dbReference type="EMBL" id="OQR99758.1"/>
    </source>
</evidence>
<dbReference type="PRINTS" id="PR00421">
    <property type="entry name" value="THIOREDOXIN"/>
</dbReference>
<dbReference type="InterPro" id="IPR017937">
    <property type="entry name" value="Thioredoxin_CS"/>
</dbReference>
<evidence type="ECO:0000256" key="1">
    <source>
        <dbReference type="ARBA" id="ARBA00023157"/>
    </source>
</evidence>
<dbReference type="Proteomes" id="UP000243217">
    <property type="component" value="Unassembled WGS sequence"/>
</dbReference>
<feature type="domain" description="Thioredoxin" evidence="2">
    <location>
        <begin position="55"/>
        <end position="189"/>
    </location>
</feature>
<dbReference type="OrthoDB" id="2121326at2759"/>
<organism evidence="3 4">
    <name type="scientific">Thraustotheca clavata</name>
    <dbReference type="NCBI Taxonomy" id="74557"/>
    <lineage>
        <taxon>Eukaryota</taxon>
        <taxon>Sar</taxon>
        <taxon>Stramenopiles</taxon>
        <taxon>Oomycota</taxon>
        <taxon>Saprolegniomycetes</taxon>
        <taxon>Saprolegniales</taxon>
        <taxon>Achlyaceae</taxon>
        <taxon>Thraustotheca</taxon>
    </lineage>
</organism>
<dbReference type="PROSITE" id="PS00194">
    <property type="entry name" value="THIOREDOXIN_1"/>
    <property type="match status" value="1"/>
</dbReference>
<evidence type="ECO:0000259" key="2">
    <source>
        <dbReference type="PROSITE" id="PS51352"/>
    </source>
</evidence>
<gene>
    <name evidence="3" type="ORF">THRCLA_21795</name>
</gene>
<sequence>MLRFVRATHNSASRIRQLQSYVEYQKHIRKLDKKTVVHFTAPWSGPCTILSPRIAELAANYPDLVFATVDVDKLDDTAVSAASRVQVLDSNDAYAELIAKPSKTVVYFTAQWCGPCKMISPIYAQLSNDFTDIEFAKVDVDELDEVAAQAGVRAMPTFHFYANGKLQNSLGFAGADPKKLLATVENLGSL</sequence>
<dbReference type="InterPro" id="IPR013766">
    <property type="entry name" value="Thioredoxin_domain"/>
</dbReference>
<keyword evidence="4" id="KW-1185">Reference proteome</keyword>
<accession>A0A1V9ZP38</accession>
<protein>
    <recommendedName>
        <fullName evidence="2">Thioredoxin domain-containing protein</fullName>
    </recommendedName>
</protein>
<dbReference type="EMBL" id="JNBS01001784">
    <property type="protein sequence ID" value="OQR99758.1"/>
    <property type="molecule type" value="Genomic_DNA"/>
</dbReference>
<dbReference type="STRING" id="74557.A0A1V9ZP38"/>
<evidence type="ECO:0000313" key="4">
    <source>
        <dbReference type="Proteomes" id="UP000243217"/>
    </source>
</evidence>
<dbReference type="Pfam" id="PF00085">
    <property type="entry name" value="Thioredoxin"/>
    <property type="match status" value="2"/>
</dbReference>
<dbReference type="Gene3D" id="3.40.30.10">
    <property type="entry name" value="Glutaredoxin"/>
    <property type="match status" value="2"/>
</dbReference>
<dbReference type="FunFam" id="3.40.30.10:FF:000245">
    <property type="entry name" value="Thioredoxin"/>
    <property type="match status" value="1"/>
</dbReference>
<keyword evidence="1" id="KW-1015">Disulfide bond</keyword>
<dbReference type="AlphaFoldDB" id="A0A1V9ZP38"/>
<dbReference type="CDD" id="cd02947">
    <property type="entry name" value="TRX_family"/>
    <property type="match status" value="1"/>
</dbReference>
<dbReference type="SUPFAM" id="SSF52833">
    <property type="entry name" value="Thioredoxin-like"/>
    <property type="match status" value="2"/>
</dbReference>
<dbReference type="InterPro" id="IPR036249">
    <property type="entry name" value="Thioredoxin-like_sf"/>
</dbReference>
<proteinExistence type="predicted"/>
<dbReference type="PANTHER" id="PTHR46115">
    <property type="entry name" value="THIOREDOXIN-LIKE PROTEIN 1"/>
    <property type="match status" value="1"/>
</dbReference>